<comment type="caution">
    <text evidence="2">The sequence shown here is derived from an EMBL/GenBank/DDBJ whole genome shotgun (WGS) entry which is preliminary data.</text>
</comment>
<dbReference type="InterPro" id="IPR053737">
    <property type="entry name" value="Type_II_TA_Toxin"/>
</dbReference>
<evidence type="ECO:0000313" key="2">
    <source>
        <dbReference type="EMBL" id="GAG53375.1"/>
    </source>
</evidence>
<reference evidence="2" key="1">
    <citation type="journal article" date="2014" name="Front. Microbiol.">
        <title>High frequency of phylogenetically diverse reductive dehalogenase-homologous genes in deep subseafloor sedimentary metagenomes.</title>
        <authorList>
            <person name="Kawai M."/>
            <person name="Futagami T."/>
            <person name="Toyoda A."/>
            <person name="Takaki Y."/>
            <person name="Nishi S."/>
            <person name="Hori S."/>
            <person name="Arai W."/>
            <person name="Tsubouchi T."/>
            <person name="Morono Y."/>
            <person name="Uchiyama I."/>
            <person name="Ito T."/>
            <person name="Fujiyama A."/>
            <person name="Inagaki F."/>
            <person name="Takami H."/>
        </authorList>
    </citation>
    <scope>NUCLEOTIDE SEQUENCE</scope>
    <source>
        <strain evidence="2">Expedition CK06-06</strain>
    </source>
</reference>
<feature type="non-terminal residue" evidence="2">
    <location>
        <position position="73"/>
    </location>
</feature>
<dbReference type="InterPro" id="IPR036597">
    <property type="entry name" value="Fido-like_dom_sf"/>
</dbReference>
<dbReference type="InterPro" id="IPR003812">
    <property type="entry name" value="Fido"/>
</dbReference>
<proteinExistence type="predicted"/>
<name>X0YBZ3_9ZZZZ</name>
<evidence type="ECO:0000259" key="1">
    <source>
        <dbReference type="PROSITE" id="PS51459"/>
    </source>
</evidence>
<protein>
    <recommendedName>
        <fullName evidence="1">Fido domain-containing protein</fullName>
    </recommendedName>
</protein>
<dbReference type="SUPFAM" id="SSF140931">
    <property type="entry name" value="Fic-like"/>
    <property type="match status" value="1"/>
</dbReference>
<dbReference type="EMBL" id="BARS01052467">
    <property type="protein sequence ID" value="GAG53375.1"/>
    <property type="molecule type" value="Genomic_DNA"/>
</dbReference>
<dbReference type="PROSITE" id="PS51459">
    <property type="entry name" value="FIDO"/>
    <property type="match status" value="1"/>
</dbReference>
<dbReference type="Pfam" id="PF02661">
    <property type="entry name" value="Fic"/>
    <property type="match status" value="1"/>
</dbReference>
<sequence length="73" mass="8281">MITKEEVIEINKKFNRGVLINEGNLDFALSKLKLKKNTINKVSGFIKDVVEGHPFRDGNKRTAIISGLELLKR</sequence>
<accession>X0YBZ3</accession>
<dbReference type="Gene3D" id="1.20.120.1870">
    <property type="entry name" value="Fic/DOC protein, Fido domain"/>
    <property type="match status" value="1"/>
</dbReference>
<gene>
    <name evidence="2" type="ORF">S01H1_77997</name>
</gene>
<dbReference type="AlphaFoldDB" id="X0YBZ3"/>
<feature type="domain" description="Fido" evidence="1">
    <location>
        <begin position="1"/>
        <end position="73"/>
    </location>
</feature>
<organism evidence="2">
    <name type="scientific">marine sediment metagenome</name>
    <dbReference type="NCBI Taxonomy" id="412755"/>
    <lineage>
        <taxon>unclassified sequences</taxon>
        <taxon>metagenomes</taxon>
        <taxon>ecological metagenomes</taxon>
    </lineage>
</organism>